<dbReference type="Proteomes" id="UP000190989">
    <property type="component" value="Unassembled WGS sequence"/>
</dbReference>
<gene>
    <name evidence="1" type="ORF">SAMN06295987_1053</name>
</gene>
<protein>
    <submittedName>
        <fullName evidence="1">Uncharacterized protein</fullName>
    </submittedName>
</protein>
<reference evidence="2" key="1">
    <citation type="submission" date="2017-02" db="EMBL/GenBank/DDBJ databases">
        <authorList>
            <person name="Varghese N."/>
            <person name="Submissions S."/>
        </authorList>
    </citation>
    <scope>NUCLEOTIDE SEQUENCE [LARGE SCALE GENOMIC DNA]</scope>
    <source>
        <strain evidence="2">SM117</strain>
    </source>
</reference>
<dbReference type="AlphaFoldDB" id="A0A1U6I9K1"/>
<evidence type="ECO:0000313" key="2">
    <source>
        <dbReference type="Proteomes" id="UP000190989"/>
    </source>
</evidence>
<proteinExistence type="predicted"/>
<sequence length="222" mass="25334">MTDAELDELISNCPTLYHMAERGSWPAIERYGLLSTSALMDLYEIDGAQRAQIELAHRPKSVSIAADGLPGAVIRDQIPMSDSGLKRALPSRLQPSDWYALLNSKVFFWLSVERLHKLTQAGAYRDHEHDVLEVDTRLLVDAHRDKIWLCPINSGCTKPMPHPRDEGIFSRIPQYPYAHWRSRRGRTERAVELAIDYSVPDIARYVRRVVVKRGSEVMSIIE</sequence>
<name>A0A1U6I9K1_9SPHN</name>
<dbReference type="EMBL" id="FVZE01000005">
    <property type="protein sequence ID" value="SLK04704.1"/>
    <property type="molecule type" value="Genomic_DNA"/>
</dbReference>
<accession>A0A1U6I9K1</accession>
<evidence type="ECO:0000313" key="1">
    <source>
        <dbReference type="EMBL" id="SLK04704.1"/>
    </source>
</evidence>
<dbReference type="RefSeq" id="WP_139384030.1">
    <property type="nucleotide sequence ID" value="NZ_FVZE01000005.1"/>
</dbReference>
<organism evidence="1 2">
    <name type="scientific">Novosphingobium mathurense</name>
    <dbReference type="NCBI Taxonomy" id="428990"/>
    <lineage>
        <taxon>Bacteria</taxon>
        <taxon>Pseudomonadati</taxon>
        <taxon>Pseudomonadota</taxon>
        <taxon>Alphaproteobacteria</taxon>
        <taxon>Sphingomonadales</taxon>
        <taxon>Sphingomonadaceae</taxon>
        <taxon>Novosphingobium</taxon>
    </lineage>
</organism>
<dbReference type="Pfam" id="PF22531">
    <property type="entry name" value="DUF7002"/>
    <property type="match status" value="1"/>
</dbReference>
<dbReference type="STRING" id="428990.SAMN06295987_1053"/>
<keyword evidence="2" id="KW-1185">Reference proteome</keyword>
<dbReference type="InterPro" id="IPR054271">
    <property type="entry name" value="DUF7002"/>
</dbReference>